<proteinExistence type="predicted"/>
<sequence length="395" mass="41745">MLIMGLLALSSACDDGDDRTAEPAGVSAKACEEVADFRVDNDKVDLALVVDNTASAARGDLPPAASRALDEAQGRARERKSAGQVVLITVNGAGTQPGVVRRVALDPRPGDAESSRNARRAVISCVRQWAREAAPQAKGSDVLAAVTFAARQQAGEILVVSDGVANAGELDVNGDALDTDPTALARALLREKRISAQTIEGSSIVWAGLGDTAEPLPGSVRTALRELWSAILTEAKADVTFDDQPRESGGSDDTLPPDEVSLVLTSSPLPCGSRIVAPSTVLFKPGSAQLRPGVKDVLLPVVEQLRADPDQHALVTGHTAAYQSTRYRQRLSEDRARAVQTALLEMGAPADRVGFAGYGSRRPQVDEFPGGRHDESRAAQNRRVEIDLIRKGCAR</sequence>
<evidence type="ECO:0000313" key="5">
    <source>
        <dbReference type="Proteomes" id="UP000783871"/>
    </source>
</evidence>
<dbReference type="PANTHER" id="PTHR30329">
    <property type="entry name" value="STATOR ELEMENT OF FLAGELLAR MOTOR COMPLEX"/>
    <property type="match status" value="1"/>
</dbReference>
<dbReference type="InterPro" id="IPR006665">
    <property type="entry name" value="OmpA-like"/>
</dbReference>
<protein>
    <submittedName>
        <fullName evidence="4">OmpA family protein</fullName>
    </submittedName>
</protein>
<feature type="region of interest" description="Disordered" evidence="2">
    <location>
        <begin position="357"/>
        <end position="379"/>
    </location>
</feature>
<evidence type="ECO:0000256" key="1">
    <source>
        <dbReference type="PROSITE-ProRule" id="PRU00473"/>
    </source>
</evidence>
<comment type="caution">
    <text evidence="4">The sequence shown here is derived from an EMBL/GenBank/DDBJ whole genome shotgun (WGS) entry which is preliminary data.</text>
</comment>
<dbReference type="EMBL" id="JAATEO010000018">
    <property type="protein sequence ID" value="NJP33756.1"/>
    <property type="molecule type" value="Genomic_DNA"/>
</dbReference>
<feature type="domain" description="OmpA-like" evidence="3">
    <location>
        <begin position="271"/>
        <end position="392"/>
    </location>
</feature>
<accession>A0ABX0ZCD3</accession>
<feature type="region of interest" description="Disordered" evidence="2">
    <location>
        <begin position="239"/>
        <end position="259"/>
    </location>
</feature>
<evidence type="ECO:0000259" key="3">
    <source>
        <dbReference type="PROSITE" id="PS51123"/>
    </source>
</evidence>
<evidence type="ECO:0000313" key="4">
    <source>
        <dbReference type="EMBL" id="NJP33756.1"/>
    </source>
</evidence>
<evidence type="ECO:0000256" key="2">
    <source>
        <dbReference type="SAM" id="MobiDB-lite"/>
    </source>
</evidence>
<dbReference type="Proteomes" id="UP000783871">
    <property type="component" value="Unassembled WGS sequence"/>
</dbReference>
<dbReference type="InterPro" id="IPR050330">
    <property type="entry name" value="Bact_OuterMem_StrucFunc"/>
</dbReference>
<keyword evidence="1" id="KW-0472">Membrane</keyword>
<dbReference type="PROSITE" id="PS51123">
    <property type="entry name" value="OMPA_2"/>
    <property type="match status" value="1"/>
</dbReference>
<feature type="compositionally biased region" description="Basic and acidic residues" evidence="2">
    <location>
        <begin position="363"/>
        <end position="379"/>
    </location>
</feature>
<keyword evidence="5" id="KW-1185">Reference proteome</keyword>
<dbReference type="Gene3D" id="3.30.1330.60">
    <property type="entry name" value="OmpA-like domain"/>
    <property type="match status" value="1"/>
</dbReference>
<reference evidence="4 5" key="1">
    <citation type="submission" date="2020-03" db="EMBL/GenBank/DDBJ databases">
        <title>WGS of actinomycetes isolated from Thailand.</title>
        <authorList>
            <person name="Thawai C."/>
        </authorList>
    </citation>
    <scope>NUCLEOTIDE SEQUENCE [LARGE SCALE GENOMIC DNA]</scope>
    <source>
        <strain evidence="4 5">HSS6-12</strain>
    </source>
</reference>
<dbReference type="CDD" id="cd07185">
    <property type="entry name" value="OmpA_C-like"/>
    <property type="match status" value="1"/>
</dbReference>
<organism evidence="4 5">
    <name type="scientific">Micromonospora thermarum</name>
    <dbReference type="NCBI Taxonomy" id="2720024"/>
    <lineage>
        <taxon>Bacteria</taxon>
        <taxon>Bacillati</taxon>
        <taxon>Actinomycetota</taxon>
        <taxon>Actinomycetes</taxon>
        <taxon>Micromonosporales</taxon>
        <taxon>Micromonosporaceae</taxon>
        <taxon>Micromonospora</taxon>
    </lineage>
</organism>
<gene>
    <name evidence="4" type="ORF">HCJ94_17655</name>
</gene>
<name>A0ABX0ZCD3_9ACTN</name>
<dbReference type="SUPFAM" id="SSF103088">
    <property type="entry name" value="OmpA-like"/>
    <property type="match status" value="1"/>
</dbReference>
<dbReference type="PANTHER" id="PTHR30329:SF21">
    <property type="entry name" value="LIPOPROTEIN YIAD-RELATED"/>
    <property type="match status" value="1"/>
</dbReference>
<dbReference type="Pfam" id="PF00691">
    <property type="entry name" value="OmpA"/>
    <property type="match status" value="1"/>
</dbReference>
<dbReference type="InterPro" id="IPR036737">
    <property type="entry name" value="OmpA-like_sf"/>
</dbReference>